<dbReference type="Proteomes" id="UP001519345">
    <property type="component" value="Unassembled WGS sequence"/>
</dbReference>
<dbReference type="PANTHER" id="PTHR23131">
    <property type="entry name" value="ENDORIBONUCLEASE LACTB2"/>
    <property type="match status" value="1"/>
</dbReference>
<dbReference type="Pfam" id="PF00753">
    <property type="entry name" value="Lactamase_B"/>
    <property type="match status" value="1"/>
</dbReference>
<evidence type="ECO:0000259" key="1">
    <source>
        <dbReference type="SMART" id="SM00849"/>
    </source>
</evidence>
<dbReference type="EMBL" id="JAGGKX010000021">
    <property type="protein sequence ID" value="MBP1971153.1"/>
    <property type="molecule type" value="Genomic_DNA"/>
</dbReference>
<name>A0ABS4IJW8_9BACI</name>
<comment type="caution">
    <text evidence="2">The sequence shown here is derived from an EMBL/GenBank/DDBJ whole genome shotgun (WGS) entry which is preliminary data.</text>
</comment>
<proteinExistence type="predicted"/>
<dbReference type="PANTHER" id="PTHR23131:SF4">
    <property type="entry name" value="METALLO-BETA-LACTAMASE SUPERFAMILY POTEIN"/>
    <property type="match status" value="1"/>
</dbReference>
<keyword evidence="3" id="KW-1185">Reference proteome</keyword>
<reference evidence="2 3" key="1">
    <citation type="submission" date="2021-03" db="EMBL/GenBank/DDBJ databases">
        <title>Genomic Encyclopedia of Type Strains, Phase IV (KMG-IV): sequencing the most valuable type-strain genomes for metagenomic binning, comparative biology and taxonomic classification.</title>
        <authorList>
            <person name="Goeker M."/>
        </authorList>
    </citation>
    <scope>NUCLEOTIDE SEQUENCE [LARGE SCALE GENOMIC DNA]</scope>
    <source>
        <strain evidence="2 3">DSM 25609</strain>
    </source>
</reference>
<accession>A0ABS4IJW8</accession>
<protein>
    <submittedName>
        <fullName evidence="2">Glyoxylase-like metal-dependent hydrolase (Beta-lactamase superfamily II)</fullName>
    </submittedName>
</protein>
<dbReference type="SUPFAM" id="SSF56281">
    <property type="entry name" value="Metallo-hydrolase/oxidoreductase"/>
    <property type="match status" value="1"/>
</dbReference>
<sequence length="326" mass="37168">MSGKHDFPVIYPIIVPTSSSLATFNFYLVKNQGTLMLIDAGVDSQKCWDYFNDVLQKNNFKLKDIDKIILTHSHQDHTGLVNRILDLHDVRVYAHPDAIVRLQRNEAYLMKRIAFFQSFYAEMGCGERGEKQVELLKRRATENKSQSIQVKITPLKEGDSLDGFQVIETPGHWPDHIALYHPKTGICLAGDHLVEHISSNALIEPDGEGRRLYTLQQYENALKKCQLYALTTVYPGHGEIVDDPAVLIEERLHGIERKSKKIKDVIARIQPCTAARVAKEYYKKTYDIEFSLVMSEIVGHLDRLEGLGEVEKREKDGIWEYGVSGD</sequence>
<dbReference type="SMART" id="SM00849">
    <property type="entry name" value="Lactamase_B"/>
    <property type="match status" value="1"/>
</dbReference>
<evidence type="ECO:0000313" key="3">
    <source>
        <dbReference type="Proteomes" id="UP001519345"/>
    </source>
</evidence>
<evidence type="ECO:0000313" key="2">
    <source>
        <dbReference type="EMBL" id="MBP1971153.1"/>
    </source>
</evidence>
<dbReference type="Gene3D" id="3.60.15.10">
    <property type="entry name" value="Ribonuclease Z/Hydroxyacylglutathione hydrolase-like"/>
    <property type="match status" value="1"/>
</dbReference>
<gene>
    <name evidence="2" type="ORF">J2Z83_003292</name>
</gene>
<dbReference type="InterPro" id="IPR001279">
    <property type="entry name" value="Metallo-B-lactamas"/>
</dbReference>
<dbReference type="InterPro" id="IPR050662">
    <property type="entry name" value="Sec-metab_biosynth-thioest"/>
</dbReference>
<dbReference type="InterPro" id="IPR036866">
    <property type="entry name" value="RibonucZ/Hydroxyglut_hydro"/>
</dbReference>
<dbReference type="RefSeq" id="WP_209464220.1">
    <property type="nucleotide sequence ID" value="NZ_CP110224.1"/>
</dbReference>
<feature type="domain" description="Metallo-beta-lactamase" evidence="1">
    <location>
        <begin position="23"/>
        <end position="237"/>
    </location>
</feature>
<organism evidence="2 3">
    <name type="scientific">Virgibacillus natechei</name>
    <dbReference type="NCBI Taxonomy" id="1216297"/>
    <lineage>
        <taxon>Bacteria</taxon>
        <taxon>Bacillati</taxon>
        <taxon>Bacillota</taxon>
        <taxon>Bacilli</taxon>
        <taxon>Bacillales</taxon>
        <taxon>Bacillaceae</taxon>
        <taxon>Virgibacillus</taxon>
    </lineage>
</organism>